<keyword evidence="4" id="KW-1003">Cell membrane</keyword>
<dbReference type="eggNOG" id="COG2212">
    <property type="taxonomic scope" value="Bacteria"/>
</dbReference>
<dbReference type="GO" id="GO:0005886">
    <property type="term" value="C:plasma membrane"/>
    <property type="evidence" value="ECO:0007669"/>
    <property type="project" value="UniProtKB-SubCell"/>
</dbReference>
<dbReference type="EMBL" id="AGXA01000007">
    <property type="protein sequence ID" value="EKU94004.1"/>
    <property type="molecule type" value="Genomic_DNA"/>
</dbReference>
<dbReference type="GO" id="GO:0015385">
    <property type="term" value="F:sodium:proton antiporter activity"/>
    <property type="evidence" value="ECO:0007669"/>
    <property type="project" value="TreeGrafter"/>
</dbReference>
<name>K9E9W6_9LACT</name>
<comment type="caution">
    <text evidence="9">The sequence shown here is derived from an EMBL/GenBank/DDBJ whole genome shotgun (WGS) entry which is preliminary data.</text>
</comment>
<dbReference type="STRING" id="883081.HMPREF9698_00484"/>
<evidence type="ECO:0000256" key="1">
    <source>
        <dbReference type="ARBA" id="ARBA00004651"/>
    </source>
</evidence>
<evidence type="ECO:0008006" key="11">
    <source>
        <dbReference type="Google" id="ProtNLM"/>
    </source>
</evidence>
<evidence type="ECO:0000256" key="6">
    <source>
        <dbReference type="ARBA" id="ARBA00022989"/>
    </source>
</evidence>
<keyword evidence="5 8" id="KW-0812">Transmembrane</keyword>
<sequence>MSFDLFVLIAMMILSLGAIYRVIMGPTVWDRLLGSSFFSAKAIVMAVVLGVVINRTYMVDVGIIYGILGFVSVIMIARFIERKGDI</sequence>
<keyword evidence="3" id="KW-0813">Transport</keyword>
<dbReference type="PANTHER" id="PTHR34702:SF1">
    <property type="entry name" value="NA(+)_H(+) ANTIPORTER SUBUNIT F"/>
    <property type="match status" value="1"/>
</dbReference>
<dbReference type="PANTHER" id="PTHR34702">
    <property type="entry name" value="NA(+)/H(+) ANTIPORTER SUBUNIT F1"/>
    <property type="match status" value="1"/>
</dbReference>
<feature type="transmembrane region" description="Helical" evidence="8">
    <location>
        <begin position="63"/>
        <end position="80"/>
    </location>
</feature>
<dbReference type="AlphaFoldDB" id="K9E9W6"/>
<evidence type="ECO:0000313" key="10">
    <source>
        <dbReference type="Proteomes" id="UP000009875"/>
    </source>
</evidence>
<dbReference type="RefSeq" id="WP_003776996.1">
    <property type="nucleotide sequence ID" value="NZ_JH992957.1"/>
</dbReference>
<dbReference type="HOGENOM" id="CLU_125825_2_0_9"/>
<evidence type="ECO:0000256" key="8">
    <source>
        <dbReference type="SAM" id="Phobius"/>
    </source>
</evidence>
<evidence type="ECO:0000256" key="3">
    <source>
        <dbReference type="ARBA" id="ARBA00022448"/>
    </source>
</evidence>
<evidence type="ECO:0000256" key="2">
    <source>
        <dbReference type="ARBA" id="ARBA00009212"/>
    </source>
</evidence>
<dbReference type="Proteomes" id="UP000009875">
    <property type="component" value="Unassembled WGS sequence"/>
</dbReference>
<evidence type="ECO:0000256" key="5">
    <source>
        <dbReference type="ARBA" id="ARBA00022692"/>
    </source>
</evidence>
<organism evidence="9 10">
    <name type="scientific">Alloiococcus otitis ATCC 51267</name>
    <dbReference type="NCBI Taxonomy" id="883081"/>
    <lineage>
        <taxon>Bacteria</taxon>
        <taxon>Bacillati</taxon>
        <taxon>Bacillota</taxon>
        <taxon>Bacilli</taxon>
        <taxon>Lactobacillales</taxon>
        <taxon>Carnobacteriaceae</taxon>
        <taxon>Alloiococcus</taxon>
    </lineage>
</organism>
<dbReference type="OrthoDB" id="9799958at2"/>
<feature type="transmembrane region" description="Helical" evidence="8">
    <location>
        <begin position="36"/>
        <end position="57"/>
    </location>
</feature>
<keyword evidence="10" id="KW-1185">Reference proteome</keyword>
<gene>
    <name evidence="9" type="ORF">HMPREF9698_00484</name>
</gene>
<comment type="similarity">
    <text evidence="2">Belongs to the CPA3 antiporters (TC 2.A.63) subunit F family.</text>
</comment>
<accession>K9E9W6</accession>
<evidence type="ECO:0000256" key="4">
    <source>
        <dbReference type="ARBA" id="ARBA00022475"/>
    </source>
</evidence>
<keyword evidence="7 8" id="KW-0472">Membrane</keyword>
<keyword evidence="6 8" id="KW-1133">Transmembrane helix</keyword>
<evidence type="ECO:0000256" key="7">
    <source>
        <dbReference type="ARBA" id="ARBA00023136"/>
    </source>
</evidence>
<proteinExistence type="inferred from homology"/>
<feature type="transmembrane region" description="Helical" evidence="8">
    <location>
        <begin position="6"/>
        <end position="24"/>
    </location>
</feature>
<reference evidence="9 10" key="1">
    <citation type="submission" date="2012-09" db="EMBL/GenBank/DDBJ databases">
        <title>The Genome Sequence of Alloiococcus otitis ATCC 51267.</title>
        <authorList>
            <consortium name="The Broad Institute Genome Sequencing Platform"/>
            <person name="Earl A."/>
            <person name="Ward D."/>
            <person name="Feldgarden M."/>
            <person name="Gevers D."/>
            <person name="Huys G."/>
            <person name="Walker B."/>
            <person name="Young S.K."/>
            <person name="Zeng Q."/>
            <person name="Gargeya S."/>
            <person name="Fitzgerald M."/>
            <person name="Haas B."/>
            <person name="Abouelleil A."/>
            <person name="Alvarado L."/>
            <person name="Arachchi H.M."/>
            <person name="Berlin A.M."/>
            <person name="Chapman S.B."/>
            <person name="Goldberg J."/>
            <person name="Griggs A."/>
            <person name="Gujja S."/>
            <person name="Hansen M."/>
            <person name="Howarth C."/>
            <person name="Imamovic A."/>
            <person name="Larimer J."/>
            <person name="McCowen C."/>
            <person name="Montmayeur A."/>
            <person name="Murphy C."/>
            <person name="Neiman D."/>
            <person name="Pearson M."/>
            <person name="Priest M."/>
            <person name="Roberts A."/>
            <person name="Saif S."/>
            <person name="Shea T."/>
            <person name="Sisk P."/>
            <person name="Sykes S."/>
            <person name="Wortman J."/>
            <person name="Nusbaum C."/>
            <person name="Birren B."/>
        </authorList>
    </citation>
    <scope>NUCLEOTIDE SEQUENCE [LARGE SCALE GENOMIC DNA]</scope>
    <source>
        <strain evidence="9 10">ATCC 51267</strain>
    </source>
</reference>
<dbReference type="InterPro" id="IPR007208">
    <property type="entry name" value="MrpF/PhaF-like"/>
</dbReference>
<comment type="subcellular location">
    <subcellularLocation>
        <location evidence="1">Cell membrane</location>
        <topology evidence="1">Multi-pass membrane protein</topology>
    </subcellularLocation>
</comment>
<dbReference type="Pfam" id="PF04066">
    <property type="entry name" value="MrpF_PhaF"/>
    <property type="match status" value="1"/>
</dbReference>
<protein>
    <recommendedName>
        <fullName evidence="11">Multiple resistance and pH regulation protein F</fullName>
    </recommendedName>
</protein>
<evidence type="ECO:0000313" key="9">
    <source>
        <dbReference type="EMBL" id="EKU94004.1"/>
    </source>
</evidence>